<comment type="caution">
    <text evidence="1">The sequence shown here is derived from an EMBL/GenBank/DDBJ whole genome shotgun (WGS) entry which is preliminary data.</text>
</comment>
<dbReference type="Proteomes" id="UP000190648">
    <property type="component" value="Unassembled WGS sequence"/>
</dbReference>
<dbReference type="EMBL" id="LSYS01005749">
    <property type="protein sequence ID" value="OPJ76318.1"/>
    <property type="molecule type" value="Genomic_DNA"/>
</dbReference>
<evidence type="ECO:0000313" key="1">
    <source>
        <dbReference type="EMBL" id="OPJ76318.1"/>
    </source>
</evidence>
<organism evidence="1 2">
    <name type="scientific">Patagioenas fasciata monilis</name>
    <dbReference type="NCBI Taxonomy" id="372326"/>
    <lineage>
        <taxon>Eukaryota</taxon>
        <taxon>Metazoa</taxon>
        <taxon>Chordata</taxon>
        <taxon>Craniata</taxon>
        <taxon>Vertebrata</taxon>
        <taxon>Euteleostomi</taxon>
        <taxon>Archelosauria</taxon>
        <taxon>Archosauria</taxon>
        <taxon>Dinosauria</taxon>
        <taxon>Saurischia</taxon>
        <taxon>Theropoda</taxon>
        <taxon>Coelurosauria</taxon>
        <taxon>Aves</taxon>
        <taxon>Neognathae</taxon>
        <taxon>Neoaves</taxon>
        <taxon>Columbimorphae</taxon>
        <taxon>Columbiformes</taxon>
        <taxon>Columbidae</taxon>
        <taxon>Patagioenas</taxon>
    </lineage>
</organism>
<dbReference type="AlphaFoldDB" id="A0A1V4JVT8"/>
<name>A0A1V4JVT8_PATFA</name>
<accession>A0A1V4JVT8</accession>
<gene>
    <name evidence="1" type="ORF">AV530_011099</name>
</gene>
<keyword evidence="2" id="KW-1185">Reference proteome</keyword>
<sequence length="68" mass="7465">MKRWQERNLLVYIKWVISKPTSRITIHLRSLLVLTASAGAAEPLANKKVVGCCCLGFGKLVILGVRSG</sequence>
<evidence type="ECO:0000313" key="2">
    <source>
        <dbReference type="Proteomes" id="UP000190648"/>
    </source>
</evidence>
<proteinExistence type="predicted"/>
<reference evidence="1 2" key="1">
    <citation type="submission" date="2016-02" db="EMBL/GenBank/DDBJ databases">
        <title>Band-tailed pigeon sequencing and assembly.</title>
        <authorList>
            <person name="Soares A.E."/>
            <person name="Novak B.J."/>
            <person name="Rice E.S."/>
            <person name="O'Connell B."/>
            <person name="Chang D."/>
            <person name="Weber S."/>
            <person name="Shapiro B."/>
        </authorList>
    </citation>
    <scope>NUCLEOTIDE SEQUENCE [LARGE SCALE GENOMIC DNA]</scope>
    <source>
        <strain evidence="1">BTP2013</strain>
        <tissue evidence="1">Blood</tissue>
    </source>
</reference>
<protein>
    <submittedName>
        <fullName evidence="1">Uncharacterized protein</fullName>
    </submittedName>
</protein>